<dbReference type="RefSeq" id="WP_120545207.1">
    <property type="nucleotide sequence ID" value="NZ_RAVZ01000414.1"/>
</dbReference>
<proteinExistence type="predicted"/>
<dbReference type="EMBL" id="RAVZ01000414">
    <property type="protein sequence ID" value="RKG73375.1"/>
    <property type="molecule type" value="Genomic_DNA"/>
</dbReference>
<evidence type="ECO:0000313" key="1">
    <source>
        <dbReference type="EMBL" id="RKG73375.1"/>
    </source>
</evidence>
<name>A0A3A8HRI7_9BACT</name>
<accession>A0A3A8HRI7</accession>
<dbReference type="AlphaFoldDB" id="A0A3A8HRI7"/>
<protein>
    <submittedName>
        <fullName evidence="1">Uncharacterized protein</fullName>
    </submittedName>
</protein>
<comment type="caution">
    <text evidence="1">The sequence shown here is derived from an EMBL/GenBank/DDBJ whole genome shotgun (WGS) entry which is preliminary data.</text>
</comment>
<keyword evidence="2" id="KW-1185">Reference proteome</keyword>
<gene>
    <name evidence="1" type="ORF">D7V88_36535</name>
</gene>
<organism evidence="1 2">
    <name type="scientific">Corallococcus terminator</name>
    <dbReference type="NCBI Taxonomy" id="2316733"/>
    <lineage>
        <taxon>Bacteria</taxon>
        <taxon>Pseudomonadati</taxon>
        <taxon>Myxococcota</taxon>
        <taxon>Myxococcia</taxon>
        <taxon>Myxococcales</taxon>
        <taxon>Cystobacterineae</taxon>
        <taxon>Myxococcaceae</taxon>
        <taxon>Corallococcus</taxon>
    </lineage>
</organism>
<sequence>MSGKMKEAFADPSLHDPHWRAFILDMENMSARGDWRRFRAGLRRLERRHAGHVPAASMHRALAEDAFLCAAHWEQAPRIVRGALRALLRYPLRFALYSFVAAEYWRWASQVSPADLPAAEAMLAEVREALPSLDEHERWNTEGLLASLKR</sequence>
<evidence type="ECO:0000313" key="2">
    <source>
        <dbReference type="Proteomes" id="UP000268094"/>
    </source>
</evidence>
<dbReference type="OrthoDB" id="5511677at2"/>
<reference evidence="2" key="1">
    <citation type="submission" date="2018-09" db="EMBL/GenBank/DDBJ databases">
        <authorList>
            <person name="Livingstone P.G."/>
            <person name="Whitworth D.E."/>
        </authorList>
    </citation>
    <scope>NUCLEOTIDE SEQUENCE [LARGE SCALE GENOMIC DNA]</scope>
    <source>
        <strain evidence="2">CA054A</strain>
    </source>
</reference>
<dbReference type="Proteomes" id="UP000268094">
    <property type="component" value="Unassembled WGS sequence"/>
</dbReference>